<evidence type="ECO:0000259" key="5">
    <source>
        <dbReference type="Pfam" id="PF00389"/>
    </source>
</evidence>
<feature type="domain" description="D-isomer specific 2-hydroxyacid dehydrogenase catalytic" evidence="5">
    <location>
        <begin position="16"/>
        <end position="316"/>
    </location>
</feature>
<dbReference type="PANTHER" id="PTHR42789:SF1">
    <property type="entry name" value="D-ISOMER SPECIFIC 2-HYDROXYACID DEHYDROGENASE FAMILY PROTEIN (AFU_ORTHOLOGUE AFUA_6G10090)"/>
    <property type="match status" value="1"/>
</dbReference>
<evidence type="ECO:0000256" key="3">
    <source>
        <dbReference type="ARBA" id="ARBA00023027"/>
    </source>
</evidence>
<keyword evidence="3" id="KW-0520">NAD</keyword>
<dbReference type="Proteomes" id="UP001185863">
    <property type="component" value="Unassembled WGS sequence"/>
</dbReference>
<dbReference type="SUPFAM" id="SSF51735">
    <property type="entry name" value="NAD(P)-binding Rossmann-fold domains"/>
    <property type="match status" value="1"/>
</dbReference>
<dbReference type="CDD" id="cd05299">
    <property type="entry name" value="CtBP_dh"/>
    <property type="match status" value="1"/>
</dbReference>
<dbReference type="InterPro" id="IPR006139">
    <property type="entry name" value="D-isomer_2_OHA_DH_cat_dom"/>
</dbReference>
<proteinExistence type="inferred from homology"/>
<dbReference type="SUPFAM" id="SSF52283">
    <property type="entry name" value="Formate/glycerate dehydrogenase catalytic domain-like"/>
    <property type="match status" value="1"/>
</dbReference>
<gene>
    <name evidence="7" type="ORF">R4315_20420</name>
</gene>
<dbReference type="InterPro" id="IPR036291">
    <property type="entry name" value="NAD(P)-bd_dom_sf"/>
</dbReference>
<dbReference type="GO" id="GO:0051287">
    <property type="term" value="F:NAD binding"/>
    <property type="evidence" value="ECO:0007669"/>
    <property type="project" value="InterPro"/>
</dbReference>
<dbReference type="Gene3D" id="3.40.50.720">
    <property type="entry name" value="NAD(P)-binding Rossmann-like Domain"/>
    <property type="match status" value="2"/>
</dbReference>
<dbReference type="Pfam" id="PF02826">
    <property type="entry name" value="2-Hacid_dh_C"/>
    <property type="match status" value="1"/>
</dbReference>
<dbReference type="EMBL" id="JAWLUP010000063">
    <property type="protein sequence ID" value="MDV7266899.1"/>
    <property type="molecule type" value="Genomic_DNA"/>
</dbReference>
<evidence type="ECO:0000313" key="7">
    <source>
        <dbReference type="EMBL" id="MDV7266899.1"/>
    </source>
</evidence>
<comment type="similarity">
    <text evidence="1 4">Belongs to the D-isomer specific 2-hydroxyacid dehydrogenase family.</text>
</comment>
<dbReference type="PROSITE" id="PS00670">
    <property type="entry name" value="D_2_HYDROXYACID_DH_2"/>
    <property type="match status" value="1"/>
</dbReference>
<dbReference type="InterPro" id="IPR029753">
    <property type="entry name" value="D-isomer_DH_CS"/>
</dbReference>
<dbReference type="InterPro" id="IPR043322">
    <property type="entry name" value="CtBP"/>
</dbReference>
<accession>A0AAE4V2D7</accession>
<reference evidence="7" key="1">
    <citation type="submission" date="2023-10" db="EMBL/GenBank/DDBJ databases">
        <title>Development of a sustainable strategy for remediation of hydrocarbon-contaminated territories based on the waste exchange concept.</title>
        <authorList>
            <person name="Krivoruchko A."/>
        </authorList>
    </citation>
    <scope>NUCLEOTIDE SEQUENCE</scope>
    <source>
        <strain evidence="7">IEGM 68</strain>
    </source>
</reference>
<dbReference type="PROSITE" id="PS00671">
    <property type="entry name" value="D_2_HYDROXYACID_DH_3"/>
    <property type="match status" value="1"/>
</dbReference>
<dbReference type="GO" id="GO:0016616">
    <property type="term" value="F:oxidoreductase activity, acting on the CH-OH group of donors, NAD or NADP as acceptor"/>
    <property type="evidence" value="ECO:0007669"/>
    <property type="project" value="InterPro"/>
</dbReference>
<dbReference type="AlphaFoldDB" id="A0AAE4V2D7"/>
<evidence type="ECO:0000313" key="8">
    <source>
        <dbReference type="Proteomes" id="UP001185863"/>
    </source>
</evidence>
<sequence length="335" mass="35587">MSTILVTDYSWPTLDIEREILARVGAELVVADTGTEDELVDLAADVDAILTCWKPVTARVLEAARSCRTVGRYGVGLDNIDVECATRLGVIVSNVPEFCTEEVADHTLALILGHTRKVAQFAQQTATGGWDNKEFGALKRLRNRTVGLVGFGAIGRAVAHRVQAFGMNVVAFSPSQAGKREDAGVTFTRTLDELLACADILSLHLPANPATTGIIGARELGLLPAGAVVINTSRGALIDESALLDALERNTLAGAALDVMATEPPGKDHPLRHRQDVILTPHAAFISDEAVADLQRTAATNVAAVLRGELPSHVVNAQVIDSPHARFSTRNTALT</sequence>
<dbReference type="InterPro" id="IPR006140">
    <property type="entry name" value="D-isomer_DH_NAD-bd"/>
</dbReference>
<evidence type="ECO:0000256" key="2">
    <source>
        <dbReference type="ARBA" id="ARBA00023002"/>
    </source>
</evidence>
<comment type="caution">
    <text evidence="7">The sequence shown here is derived from an EMBL/GenBank/DDBJ whole genome shotgun (WGS) entry which is preliminary data.</text>
</comment>
<dbReference type="PANTHER" id="PTHR42789">
    <property type="entry name" value="D-ISOMER SPECIFIC 2-HYDROXYACID DEHYDROGENASE FAMILY PROTEIN (AFU_ORTHOLOGUE AFUA_6G10090)"/>
    <property type="match status" value="1"/>
</dbReference>
<protein>
    <submittedName>
        <fullName evidence="7">C-terminal binding protein</fullName>
    </submittedName>
</protein>
<feature type="domain" description="D-isomer specific 2-hydroxyacid dehydrogenase NAD-binding" evidence="6">
    <location>
        <begin position="108"/>
        <end position="284"/>
    </location>
</feature>
<organism evidence="7 8">
    <name type="scientific">Rhodococcus oxybenzonivorans</name>
    <dbReference type="NCBI Taxonomy" id="1990687"/>
    <lineage>
        <taxon>Bacteria</taxon>
        <taxon>Bacillati</taxon>
        <taxon>Actinomycetota</taxon>
        <taxon>Actinomycetes</taxon>
        <taxon>Mycobacteriales</taxon>
        <taxon>Nocardiaceae</taxon>
        <taxon>Rhodococcus</taxon>
    </lineage>
</organism>
<evidence type="ECO:0000256" key="4">
    <source>
        <dbReference type="RuleBase" id="RU003719"/>
    </source>
</evidence>
<dbReference type="FunFam" id="3.40.50.720:FF:000203">
    <property type="entry name" value="D-3-phosphoglycerate dehydrogenase (SerA)"/>
    <property type="match status" value="1"/>
</dbReference>
<evidence type="ECO:0000256" key="1">
    <source>
        <dbReference type="ARBA" id="ARBA00005854"/>
    </source>
</evidence>
<evidence type="ECO:0000259" key="6">
    <source>
        <dbReference type="Pfam" id="PF02826"/>
    </source>
</evidence>
<dbReference type="InterPro" id="IPR050857">
    <property type="entry name" value="D-2-hydroxyacid_DH"/>
</dbReference>
<dbReference type="RefSeq" id="WP_213573843.1">
    <property type="nucleotide sequence ID" value="NZ_JAWLUP010000063.1"/>
</dbReference>
<name>A0AAE4V2D7_9NOCA</name>
<dbReference type="GO" id="GO:0003714">
    <property type="term" value="F:transcription corepressor activity"/>
    <property type="evidence" value="ECO:0007669"/>
    <property type="project" value="InterPro"/>
</dbReference>
<keyword evidence="2 4" id="KW-0560">Oxidoreductase</keyword>
<dbReference type="Pfam" id="PF00389">
    <property type="entry name" value="2-Hacid_dh"/>
    <property type="match status" value="1"/>
</dbReference>